<comment type="caution">
    <text evidence="3">The sequence shown here is derived from an EMBL/GenBank/DDBJ whole genome shotgun (WGS) entry which is preliminary data.</text>
</comment>
<accession>A0A3R9N7U1</accession>
<gene>
    <name evidence="3" type="ORF">EI291_06635</name>
</gene>
<evidence type="ECO:0000313" key="3">
    <source>
        <dbReference type="EMBL" id="RSK50324.1"/>
    </source>
</evidence>
<reference evidence="3 4" key="1">
    <citation type="submission" date="2018-12" db="EMBL/GenBank/DDBJ databases">
        <authorList>
            <person name="Feng G."/>
            <person name="Zhu H."/>
        </authorList>
    </citation>
    <scope>NUCLEOTIDE SEQUENCE [LARGE SCALE GENOMIC DNA]</scope>
    <source>
        <strain evidence="3 4">KCTC 12533</strain>
    </source>
</reference>
<dbReference type="GO" id="GO:0003677">
    <property type="term" value="F:DNA binding"/>
    <property type="evidence" value="ECO:0007669"/>
    <property type="project" value="InterPro"/>
</dbReference>
<dbReference type="InterPro" id="IPR010982">
    <property type="entry name" value="Lambda_DNA-bd_dom_sf"/>
</dbReference>
<dbReference type="AlphaFoldDB" id="A0A3R9N7U1"/>
<evidence type="ECO:0000256" key="1">
    <source>
        <dbReference type="SAM" id="Coils"/>
    </source>
</evidence>
<dbReference type="SUPFAM" id="SSF47413">
    <property type="entry name" value="lambda repressor-like DNA-binding domains"/>
    <property type="match status" value="1"/>
</dbReference>
<evidence type="ECO:0000259" key="2">
    <source>
        <dbReference type="PROSITE" id="PS50943"/>
    </source>
</evidence>
<sequence>MLLKRNNLFKNEIYFAVLKYRRKFAFVINGTITVPFCFSPVSMTLTTPTDYRTALRRLDALVAAGVEGNAALETEFRELITALDAYESKLGLLPIPNLPTSLAEMIELKRQQMRLKQKELAELLEVPAGRLSQILSGKRRVTLDLAKRLYERLGIPSDFILKNA</sequence>
<feature type="coiled-coil region" evidence="1">
    <location>
        <begin position="69"/>
        <end position="126"/>
    </location>
</feature>
<dbReference type="SMART" id="SM00530">
    <property type="entry name" value="HTH_XRE"/>
    <property type="match status" value="1"/>
</dbReference>
<keyword evidence="1" id="KW-0175">Coiled coil</keyword>
<protein>
    <submittedName>
        <fullName evidence="3">Helix-turn-helix domain-containing protein</fullName>
    </submittedName>
</protein>
<name>A0A3R9N7U1_9BACT</name>
<dbReference type="CDD" id="cd00093">
    <property type="entry name" value="HTH_XRE"/>
    <property type="match status" value="1"/>
</dbReference>
<proteinExistence type="predicted"/>
<dbReference type="OrthoDB" id="9796786at2"/>
<evidence type="ECO:0000313" key="4">
    <source>
        <dbReference type="Proteomes" id="UP000273500"/>
    </source>
</evidence>
<dbReference type="PROSITE" id="PS50943">
    <property type="entry name" value="HTH_CROC1"/>
    <property type="match status" value="1"/>
</dbReference>
<dbReference type="Pfam" id="PF01381">
    <property type="entry name" value="HTH_3"/>
    <property type="match status" value="1"/>
</dbReference>
<organism evidence="3 4">
    <name type="scientific">Hymenobacter rigui</name>
    <dbReference type="NCBI Taxonomy" id="334424"/>
    <lineage>
        <taxon>Bacteria</taxon>
        <taxon>Pseudomonadati</taxon>
        <taxon>Bacteroidota</taxon>
        <taxon>Cytophagia</taxon>
        <taxon>Cytophagales</taxon>
        <taxon>Hymenobacteraceae</taxon>
        <taxon>Hymenobacter</taxon>
    </lineage>
</organism>
<dbReference type="InterPro" id="IPR001387">
    <property type="entry name" value="Cro/C1-type_HTH"/>
</dbReference>
<dbReference type="Proteomes" id="UP000273500">
    <property type="component" value="Unassembled WGS sequence"/>
</dbReference>
<keyword evidence="4" id="KW-1185">Reference proteome</keyword>
<feature type="domain" description="HTH cro/C1-type" evidence="2">
    <location>
        <begin position="106"/>
        <end position="160"/>
    </location>
</feature>
<dbReference type="EMBL" id="RWIT01000002">
    <property type="protein sequence ID" value="RSK50324.1"/>
    <property type="molecule type" value="Genomic_DNA"/>
</dbReference>
<dbReference type="Gene3D" id="1.10.260.40">
    <property type="entry name" value="lambda repressor-like DNA-binding domains"/>
    <property type="match status" value="1"/>
</dbReference>